<dbReference type="InterPro" id="IPR006578">
    <property type="entry name" value="MADF-dom"/>
</dbReference>
<accession>A0AAW1L1A5</accession>
<name>A0AAW1L1A5_POPJA</name>
<dbReference type="PANTHER" id="PTHR21505">
    <property type="entry name" value="MADF DOMAIN-CONTAINING PROTEIN-RELATED"/>
    <property type="match status" value="1"/>
</dbReference>
<comment type="caution">
    <text evidence="3">The sequence shown here is derived from an EMBL/GenBank/DDBJ whole genome shotgun (WGS) entry which is preliminary data.</text>
</comment>
<proteinExistence type="predicted"/>
<dbReference type="Proteomes" id="UP001458880">
    <property type="component" value="Unassembled WGS sequence"/>
</dbReference>
<dbReference type="EMBL" id="JASPKY010000170">
    <property type="protein sequence ID" value="KAK9728442.1"/>
    <property type="molecule type" value="Genomic_DNA"/>
</dbReference>
<dbReference type="AlphaFoldDB" id="A0AAW1L1A5"/>
<feature type="region of interest" description="Disordered" evidence="1">
    <location>
        <begin position="121"/>
        <end position="189"/>
    </location>
</feature>
<evidence type="ECO:0000313" key="4">
    <source>
        <dbReference type="Proteomes" id="UP001458880"/>
    </source>
</evidence>
<protein>
    <submittedName>
        <fullName evidence="3">Alcohol dehydrogenase transcription factor Myb/SANT-like</fullName>
    </submittedName>
</protein>
<dbReference type="PANTHER" id="PTHR21505:SF12">
    <property type="entry name" value="MADF DOMAIN-CONTAINING PROTEIN-RELATED"/>
    <property type="match status" value="1"/>
</dbReference>
<keyword evidence="4" id="KW-1185">Reference proteome</keyword>
<sequence>MPKIKVKTVYEFNKTKTNALIKLWEQKPDLHNLQGNNYTQKATCDKFSDIANKLNAQPGKAKFTAEDVKKRMQSLLAHHNKELQKIQKSKASGSKKIYKPEWCYFHKLHFLRKEIQVNKKKIEKNEERPSTSTNNNGNHELNIQPIASTSGGDTSTTLMPTPLLINSKREHDTNLDANAPKSKKVKTADDCEFGRLVSEELKKINDPRTYNAISNPPKQEQ</sequence>
<evidence type="ECO:0000313" key="3">
    <source>
        <dbReference type="EMBL" id="KAK9728442.1"/>
    </source>
</evidence>
<evidence type="ECO:0000259" key="2">
    <source>
        <dbReference type="Pfam" id="PF10545"/>
    </source>
</evidence>
<dbReference type="SMART" id="SM00595">
    <property type="entry name" value="MADF"/>
    <property type="match status" value="1"/>
</dbReference>
<feature type="domain" description="MADF" evidence="2">
    <location>
        <begin position="20"/>
        <end position="111"/>
    </location>
</feature>
<feature type="compositionally biased region" description="Polar residues" evidence="1">
    <location>
        <begin position="130"/>
        <end position="159"/>
    </location>
</feature>
<reference evidence="3 4" key="1">
    <citation type="journal article" date="2024" name="BMC Genomics">
        <title>De novo assembly and annotation of Popillia japonica's genome with initial clues to its potential as an invasive pest.</title>
        <authorList>
            <person name="Cucini C."/>
            <person name="Boschi S."/>
            <person name="Funari R."/>
            <person name="Cardaioli E."/>
            <person name="Iannotti N."/>
            <person name="Marturano G."/>
            <person name="Paoli F."/>
            <person name="Bruttini M."/>
            <person name="Carapelli A."/>
            <person name="Frati F."/>
            <person name="Nardi F."/>
        </authorList>
    </citation>
    <scope>NUCLEOTIDE SEQUENCE [LARGE SCALE GENOMIC DNA]</scope>
    <source>
        <strain evidence="3">DMR45628</strain>
    </source>
</reference>
<evidence type="ECO:0000256" key="1">
    <source>
        <dbReference type="SAM" id="MobiDB-lite"/>
    </source>
</evidence>
<dbReference type="Pfam" id="PF10545">
    <property type="entry name" value="MADF_DNA_bdg"/>
    <property type="match status" value="1"/>
</dbReference>
<organism evidence="3 4">
    <name type="scientific">Popillia japonica</name>
    <name type="common">Japanese beetle</name>
    <dbReference type="NCBI Taxonomy" id="7064"/>
    <lineage>
        <taxon>Eukaryota</taxon>
        <taxon>Metazoa</taxon>
        <taxon>Ecdysozoa</taxon>
        <taxon>Arthropoda</taxon>
        <taxon>Hexapoda</taxon>
        <taxon>Insecta</taxon>
        <taxon>Pterygota</taxon>
        <taxon>Neoptera</taxon>
        <taxon>Endopterygota</taxon>
        <taxon>Coleoptera</taxon>
        <taxon>Polyphaga</taxon>
        <taxon>Scarabaeiformia</taxon>
        <taxon>Scarabaeidae</taxon>
        <taxon>Rutelinae</taxon>
        <taxon>Popillia</taxon>
    </lineage>
</organism>
<gene>
    <name evidence="3" type="ORF">QE152_g17968</name>
</gene>